<evidence type="ECO:0000313" key="14">
    <source>
        <dbReference type="EMBL" id="EIE87607.1"/>
    </source>
</evidence>
<dbReference type="PANTHER" id="PTHR23293">
    <property type="entry name" value="FAD SYNTHETASE-RELATED FMN ADENYLYLTRANSFERASE"/>
    <property type="match status" value="1"/>
</dbReference>
<keyword evidence="6" id="KW-0548">Nucleotidyltransferase</keyword>
<evidence type="ECO:0000256" key="6">
    <source>
        <dbReference type="ARBA" id="ARBA00022695"/>
    </source>
</evidence>
<keyword evidence="15" id="KW-1185">Reference proteome</keyword>
<dbReference type="RefSeq" id="XP_067523003.1">
    <property type="nucleotide sequence ID" value="XM_067666902.1"/>
</dbReference>
<sequence>MRVQPIVDWDYKDIWDFLLGLDIPYCSLYDKGYTSLGSMENTRPNPDLKDGNGEYKHASELKNVLHERSEMPRLFTLFTGLALATAVSYKYKDSFLKGQDDLQRSLDNVKSTLDKAPAVTRNYMSDSQKYVSDRLMPSDLMLEQK</sequence>
<evidence type="ECO:0000256" key="1">
    <source>
        <dbReference type="ARBA" id="ARBA00004726"/>
    </source>
</evidence>
<dbReference type="Gene3D" id="3.40.50.620">
    <property type="entry name" value="HUPs"/>
    <property type="match status" value="1"/>
</dbReference>
<dbReference type="GO" id="GO:0006747">
    <property type="term" value="P:FAD biosynthetic process"/>
    <property type="evidence" value="ECO:0007669"/>
    <property type="project" value="TreeGrafter"/>
</dbReference>
<name>I1CGM7_RHIO9</name>
<evidence type="ECO:0000256" key="4">
    <source>
        <dbReference type="ARBA" id="ARBA00022643"/>
    </source>
</evidence>
<evidence type="ECO:0000259" key="13">
    <source>
        <dbReference type="Pfam" id="PF01507"/>
    </source>
</evidence>
<dbReference type="AlphaFoldDB" id="I1CGM7"/>
<comment type="pathway">
    <text evidence="1">Cofactor biosynthesis; FAD biosynthesis; FAD from FMN: step 1/1.</text>
</comment>
<accession>I1CGM7</accession>
<organism evidence="14 15">
    <name type="scientific">Rhizopus delemar (strain RA 99-880 / ATCC MYA-4621 / FGSC 9543 / NRRL 43880)</name>
    <name type="common">Mucormycosis agent</name>
    <name type="synonym">Rhizopus arrhizus var. delemar</name>
    <dbReference type="NCBI Taxonomy" id="246409"/>
    <lineage>
        <taxon>Eukaryota</taxon>
        <taxon>Fungi</taxon>
        <taxon>Fungi incertae sedis</taxon>
        <taxon>Mucoromycota</taxon>
        <taxon>Mucoromycotina</taxon>
        <taxon>Mucoromycetes</taxon>
        <taxon>Mucorales</taxon>
        <taxon>Mucorineae</taxon>
        <taxon>Rhizopodaceae</taxon>
        <taxon>Rhizopus</taxon>
    </lineage>
</organism>
<keyword evidence="8" id="KW-0274">FAD</keyword>
<evidence type="ECO:0000256" key="7">
    <source>
        <dbReference type="ARBA" id="ARBA00022741"/>
    </source>
</evidence>
<keyword evidence="9" id="KW-0067">ATP-binding</keyword>
<dbReference type="GeneID" id="93619283"/>
<evidence type="ECO:0000256" key="5">
    <source>
        <dbReference type="ARBA" id="ARBA00022679"/>
    </source>
</evidence>
<evidence type="ECO:0000256" key="11">
    <source>
        <dbReference type="ARBA" id="ARBA00031871"/>
    </source>
</evidence>
<dbReference type="EMBL" id="CH476741">
    <property type="protein sequence ID" value="EIE87607.1"/>
    <property type="molecule type" value="Genomic_DNA"/>
</dbReference>
<gene>
    <name evidence="14" type="ORF">RO3G_12318</name>
</gene>
<protein>
    <recommendedName>
        <fullName evidence="2">FAD synthase</fullName>
        <ecNumber evidence="2">2.7.7.2</ecNumber>
    </recommendedName>
    <alternativeName>
        <fullName evidence="10">FAD pyrophosphorylase</fullName>
    </alternativeName>
    <alternativeName>
        <fullName evidence="11">FMN adenylyltransferase</fullName>
    </alternativeName>
</protein>
<dbReference type="SUPFAM" id="SSF52402">
    <property type="entry name" value="Adenine nucleotide alpha hydrolases-like"/>
    <property type="match status" value="1"/>
</dbReference>
<evidence type="ECO:0000256" key="8">
    <source>
        <dbReference type="ARBA" id="ARBA00022827"/>
    </source>
</evidence>
<reference evidence="14 15" key="1">
    <citation type="journal article" date="2009" name="PLoS Genet.">
        <title>Genomic analysis of the basal lineage fungus Rhizopus oryzae reveals a whole-genome duplication.</title>
        <authorList>
            <person name="Ma L.-J."/>
            <person name="Ibrahim A.S."/>
            <person name="Skory C."/>
            <person name="Grabherr M.G."/>
            <person name="Burger G."/>
            <person name="Butler M."/>
            <person name="Elias M."/>
            <person name="Idnurm A."/>
            <person name="Lang B.F."/>
            <person name="Sone T."/>
            <person name="Abe A."/>
            <person name="Calvo S.E."/>
            <person name="Corrochano L.M."/>
            <person name="Engels R."/>
            <person name="Fu J."/>
            <person name="Hansberg W."/>
            <person name="Kim J.-M."/>
            <person name="Kodira C.D."/>
            <person name="Koehrsen M.J."/>
            <person name="Liu B."/>
            <person name="Miranda-Saavedra D."/>
            <person name="O'Leary S."/>
            <person name="Ortiz-Castellanos L."/>
            <person name="Poulter R."/>
            <person name="Rodriguez-Romero J."/>
            <person name="Ruiz-Herrera J."/>
            <person name="Shen Y.-Q."/>
            <person name="Zeng Q."/>
            <person name="Galagan J."/>
            <person name="Birren B.W."/>
            <person name="Cuomo C.A."/>
            <person name="Wickes B.L."/>
        </authorList>
    </citation>
    <scope>NUCLEOTIDE SEQUENCE [LARGE SCALE GENOMIC DNA]</scope>
    <source>
        <strain evidence="15">RA 99-880 / ATCC MYA-4621 / FGSC 9543 / NRRL 43880</strain>
    </source>
</reference>
<keyword evidence="4" id="KW-0288">FMN</keyword>
<dbReference type="Proteomes" id="UP000009138">
    <property type="component" value="Unassembled WGS sequence"/>
</dbReference>
<dbReference type="STRING" id="246409.I1CGM7"/>
<dbReference type="InterPro" id="IPR014729">
    <property type="entry name" value="Rossmann-like_a/b/a_fold"/>
</dbReference>
<dbReference type="EC" id="2.7.7.2" evidence="2"/>
<dbReference type="GO" id="GO:0003919">
    <property type="term" value="F:FMN adenylyltransferase activity"/>
    <property type="evidence" value="ECO:0007669"/>
    <property type="project" value="UniProtKB-EC"/>
</dbReference>
<evidence type="ECO:0000313" key="15">
    <source>
        <dbReference type="Proteomes" id="UP000009138"/>
    </source>
</evidence>
<dbReference type="VEuPathDB" id="FungiDB:RO3G_12318"/>
<evidence type="ECO:0000256" key="10">
    <source>
        <dbReference type="ARBA" id="ARBA00031145"/>
    </source>
</evidence>
<comment type="catalytic activity">
    <reaction evidence="12">
        <text>FMN + ATP + H(+) = FAD + diphosphate</text>
        <dbReference type="Rhea" id="RHEA:17237"/>
        <dbReference type="ChEBI" id="CHEBI:15378"/>
        <dbReference type="ChEBI" id="CHEBI:30616"/>
        <dbReference type="ChEBI" id="CHEBI:33019"/>
        <dbReference type="ChEBI" id="CHEBI:57692"/>
        <dbReference type="ChEBI" id="CHEBI:58210"/>
        <dbReference type="EC" id="2.7.7.2"/>
    </reaction>
</comment>
<keyword evidence="3" id="KW-0285">Flavoprotein</keyword>
<dbReference type="PANTHER" id="PTHR23293:SF9">
    <property type="entry name" value="FAD SYNTHASE"/>
    <property type="match status" value="1"/>
</dbReference>
<keyword evidence="5" id="KW-0808">Transferase</keyword>
<evidence type="ECO:0000256" key="2">
    <source>
        <dbReference type="ARBA" id="ARBA00012393"/>
    </source>
</evidence>
<proteinExistence type="predicted"/>
<evidence type="ECO:0000256" key="3">
    <source>
        <dbReference type="ARBA" id="ARBA00022630"/>
    </source>
</evidence>
<dbReference type="InParanoid" id="I1CGM7"/>
<dbReference type="eggNOG" id="KOG2644">
    <property type="taxonomic scope" value="Eukaryota"/>
</dbReference>
<keyword evidence="7" id="KW-0547">Nucleotide-binding</keyword>
<evidence type="ECO:0000256" key="12">
    <source>
        <dbReference type="ARBA" id="ARBA00049494"/>
    </source>
</evidence>
<feature type="domain" description="Phosphoadenosine phosphosulphate reductase" evidence="13">
    <location>
        <begin position="1"/>
        <end position="44"/>
    </location>
</feature>
<evidence type="ECO:0000256" key="9">
    <source>
        <dbReference type="ARBA" id="ARBA00022840"/>
    </source>
</evidence>
<dbReference type="Pfam" id="PF01507">
    <property type="entry name" value="PAPS_reduct"/>
    <property type="match status" value="1"/>
</dbReference>
<dbReference type="GO" id="GO:0005524">
    <property type="term" value="F:ATP binding"/>
    <property type="evidence" value="ECO:0007669"/>
    <property type="project" value="UniProtKB-KW"/>
</dbReference>
<dbReference type="InterPro" id="IPR002500">
    <property type="entry name" value="PAPS_reduct_dom"/>
</dbReference>